<dbReference type="FunFam" id="1.20.58.340:FF:000012">
    <property type="entry name" value="Magnesium transport protein CorA"/>
    <property type="match status" value="1"/>
</dbReference>
<keyword evidence="6 8" id="KW-1133">Transmembrane helix</keyword>
<keyword evidence="4 8" id="KW-1003">Cell membrane</keyword>
<evidence type="ECO:0000256" key="5">
    <source>
        <dbReference type="ARBA" id="ARBA00022692"/>
    </source>
</evidence>
<feature type="region of interest" description="Disordered" evidence="9">
    <location>
        <begin position="1"/>
        <end position="23"/>
    </location>
</feature>
<dbReference type="GO" id="GO:0050897">
    <property type="term" value="F:cobalt ion binding"/>
    <property type="evidence" value="ECO:0007669"/>
    <property type="project" value="TreeGrafter"/>
</dbReference>
<comment type="subcellular location">
    <subcellularLocation>
        <location evidence="1">Cell membrane</location>
        <topology evidence="1">Multi-pass membrane protein</topology>
    </subcellularLocation>
    <subcellularLocation>
        <location evidence="8">Membrane</location>
        <topology evidence="8">Multi-pass membrane protein</topology>
    </subcellularLocation>
</comment>
<evidence type="ECO:0000256" key="2">
    <source>
        <dbReference type="ARBA" id="ARBA00009765"/>
    </source>
</evidence>
<feature type="compositionally biased region" description="Basic residues" evidence="9">
    <location>
        <begin position="1"/>
        <end position="14"/>
    </location>
</feature>
<dbReference type="GO" id="GO:0015087">
    <property type="term" value="F:cobalt ion transmembrane transporter activity"/>
    <property type="evidence" value="ECO:0007669"/>
    <property type="project" value="UniProtKB-UniRule"/>
</dbReference>
<protein>
    <recommendedName>
        <fullName evidence="8">Magnesium transport protein CorA</fullName>
    </recommendedName>
</protein>
<dbReference type="GO" id="GO:0015095">
    <property type="term" value="F:magnesium ion transmembrane transporter activity"/>
    <property type="evidence" value="ECO:0007669"/>
    <property type="project" value="UniProtKB-UniRule"/>
</dbReference>
<dbReference type="EMBL" id="FPJE01000002">
    <property type="protein sequence ID" value="SFW17299.1"/>
    <property type="molecule type" value="Genomic_DNA"/>
</dbReference>
<evidence type="ECO:0000256" key="6">
    <source>
        <dbReference type="ARBA" id="ARBA00022989"/>
    </source>
</evidence>
<dbReference type="Proteomes" id="UP000182248">
    <property type="component" value="Unassembled WGS sequence"/>
</dbReference>
<evidence type="ECO:0000256" key="1">
    <source>
        <dbReference type="ARBA" id="ARBA00004651"/>
    </source>
</evidence>
<dbReference type="STRING" id="1150368.SAMN02927921_00327"/>
<feature type="transmembrane region" description="Helical" evidence="8">
    <location>
        <begin position="329"/>
        <end position="349"/>
    </location>
</feature>
<gene>
    <name evidence="8" type="primary">corA</name>
    <name evidence="10" type="ORF">SAMN02927921_00327</name>
</gene>
<dbReference type="InterPro" id="IPR004488">
    <property type="entry name" value="Mg/Co-transport_prot_CorA"/>
</dbReference>
<sequence length="355" mass="42360">MKKKTRPRKRRRKNLGSVPGTMTYTGSKTEQEFYIEVIDFSKEQCSRTVYNDVKDVFRYAEEENTTWINVNGLHNVEAIEALGKYYKWHPLVMEDIVDTFQRPKIDEFEDYLFVVFKMIYYDEERLVTEHLSLLMGQGYVVTFQESKTDVFDDLRKRIEENRGRVRGEKSDYLLFVLLDAVVDHYFLVIENLGDKIEDLEDILFEENDVDISKDILNLKKEILRIKRSVFPAREIINRIEKTDFSLIEEHTRNYYRDLYDHTIQVVEYVEVYREMILSLMEMYMGTISNKMNNVMKVLTVIATTFIPLTFIAGIYGMNFDNMPELHGKYNYFVLMGIMLVIFIAMLLFFKKKKWL</sequence>
<dbReference type="AlphaFoldDB" id="A0A1K1M2C2"/>
<keyword evidence="5 8" id="KW-0812">Transmembrane</keyword>
<proteinExistence type="inferred from homology"/>
<dbReference type="PANTHER" id="PTHR46494">
    <property type="entry name" value="CORA FAMILY METAL ION TRANSPORTER (EUROFUNG)"/>
    <property type="match status" value="1"/>
</dbReference>
<dbReference type="InterPro" id="IPR045863">
    <property type="entry name" value="CorA_TM1_TM2"/>
</dbReference>
<keyword evidence="3 8" id="KW-0813">Transport</keyword>
<keyword evidence="8" id="KW-0406">Ion transport</keyword>
<accession>A0A1K1M2C2</accession>
<dbReference type="NCBIfam" id="TIGR00383">
    <property type="entry name" value="corA"/>
    <property type="match status" value="1"/>
</dbReference>
<dbReference type="SUPFAM" id="SSF143865">
    <property type="entry name" value="CorA soluble domain-like"/>
    <property type="match status" value="1"/>
</dbReference>
<dbReference type="Pfam" id="PF01544">
    <property type="entry name" value="CorA"/>
    <property type="match status" value="1"/>
</dbReference>
<dbReference type="RefSeq" id="WP_072315592.1">
    <property type="nucleotide sequence ID" value="NZ_FPJE01000002.1"/>
</dbReference>
<dbReference type="InterPro" id="IPR002523">
    <property type="entry name" value="MgTranspt_CorA/ZnTranspt_ZntB"/>
</dbReference>
<keyword evidence="7 8" id="KW-0472">Membrane</keyword>
<feature type="transmembrane region" description="Helical" evidence="8">
    <location>
        <begin position="297"/>
        <end position="317"/>
    </location>
</feature>
<dbReference type="SUPFAM" id="SSF144083">
    <property type="entry name" value="Magnesium transport protein CorA, transmembrane region"/>
    <property type="match status" value="1"/>
</dbReference>
<evidence type="ECO:0000256" key="8">
    <source>
        <dbReference type="RuleBase" id="RU362010"/>
    </source>
</evidence>
<keyword evidence="11" id="KW-1185">Reference proteome</keyword>
<organism evidence="10 11">
    <name type="scientific">Sinomicrobium oceani</name>
    <dbReference type="NCBI Taxonomy" id="1150368"/>
    <lineage>
        <taxon>Bacteria</taxon>
        <taxon>Pseudomonadati</taxon>
        <taxon>Bacteroidota</taxon>
        <taxon>Flavobacteriia</taxon>
        <taxon>Flavobacteriales</taxon>
        <taxon>Flavobacteriaceae</taxon>
        <taxon>Sinomicrobium</taxon>
    </lineage>
</organism>
<evidence type="ECO:0000256" key="3">
    <source>
        <dbReference type="ARBA" id="ARBA00022448"/>
    </source>
</evidence>
<dbReference type="CDD" id="cd12828">
    <property type="entry name" value="TmCorA-like_1"/>
    <property type="match status" value="1"/>
</dbReference>
<dbReference type="InterPro" id="IPR045861">
    <property type="entry name" value="CorA_cytoplasmic_dom"/>
</dbReference>
<evidence type="ECO:0000256" key="4">
    <source>
        <dbReference type="ARBA" id="ARBA00022475"/>
    </source>
</evidence>
<dbReference type="PANTHER" id="PTHR46494:SF1">
    <property type="entry name" value="CORA FAMILY METAL ION TRANSPORTER (EUROFUNG)"/>
    <property type="match status" value="1"/>
</dbReference>
<comment type="similarity">
    <text evidence="2 8">Belongs to the CorA metal ion transporter (MIT) (TC 1.A.35) family.</text>
</comment>
<evidence type="ECO:0000256" key="9">
    <source>
        <dbReference type="SAM" id="MobiDB-lite"/>
    </source>
</evidence>
<dbReference type="Gene3D" id="1.20.58.340">
    <property type="entry name" value="Magnesium transport protein CorA, transmembrane region"/>
    <property type="match status" value="2"/>
</dbReference>
<comment type="function">
    <text evidence="8">Mediates influx of magnesium ions.</text>
</comment>
<name>A0A1K1M2C2_9FLAO</name>
<keyword evidence="8" id="KW-0460">Magnesium</keyword>
<dbReference type="GO" id="GO:0000287">
    <property type="term" value="F:magnesium ion binding"/>
    <property type="evidence" value="ECO:0007669"/>
    <property type="project" value="TreeGrafter"/>
</dbReference>
<dbReference type="Gene3D" id="3.30.460.20">
    <property type="entry name" value="CorA soluble domain-like"/>
    <property type="match status" value="1"/>
</dbReference>
<evidence type="ECO:0000313" key="11">
    <source>
        <dbReference type="Proteomes" id="UP000182248"/>
    </source>
</evidence>
<evidence type="ECO:0000313" key="10">
    <source>
        <dbReference type="EMBL" id="SFW17299.1"/>
    </source>
</evidence>
<evidence type="ECO:0000256" key="7">
    <source>
        <dbReference type="ARBA" id="ARBA00023136"/>
    </source>
</evidence>
<reference evidence="10 11" key="1">
    <citation type="submission" date="2016-11" db="EMBL/GenBank/DDBJ databases">
        <authorList>
            <person name="Jaros S."/>
            <person name="Januszkiewicz K."/>
            <person name="Wedrychowicz H."/>
        </authorList>
    </citation>
    <scope>NUCLEOTIDE SEQUENCE [LARGE SCALE GENOMIC DNA]</scope>
    <source>
        <strain evidence="10 11">CGMCC 1.12145</strain>
    </source>
</reference>
<dbReference type="OrthoDB" id="9803416at2"/>
<dbReference type="GO" id="GO:0005886">
    <property type="term" value="C:plasma membrane"/>
    <property type="evidence" value="ECO:0007669"/>
    <property type="project" value="UniProtKB-SubCell"/>
</dbReference>